<comment type="caution">
    <text evidence="1">The sequence shown here is derived from an EMBL/GenBank/DDBJ whole genome shotgun (WGS) entry which is preliminary data.</text>
</comment>
<dbReference type="AlphaFoldDB" id="A0A3R7SBM8"/>
<protein>
    <submittedName>
        <fullName evidence="1">Uncharacterized protein</fullName>
    </submittedName>
</protein>
<accession>A0A3R7SBM8</accession>
<dbReference type="RefSeq" id="XP_029232944.1">
    <property type="nucleotide sequence ID" value="XM_029367071.1"/>
</dbReference>
<proteinExistence type="predicted"/>
<reference evidence="1 2" key="1">
    <citation type="journal article" date="2018" name="BMC Genomics">
        <title>Genomic comparison of Trypanosoma conorhini and Trypanosoma rangeli to Trypanosoma cruzi strains of high and low virulence.</title>
        <authorList>
            <person name="Bradwell K.R."/>
            <person name="Koparde V.N."/>
            <person name="Matveyev A.V."/>
            <person name="Serrano M.G."/>
            <person name="Alves J.M."/>
            <person name="Parikh H."/>
            <person name="Huang B."/>
            <person name="Lee V."/>
            <person name="Espinosa-Alvarez O."/>
            <person name="Ortiz P.A."/>
            <person name="Costa-Martins A.G."/>
            <person name="Teixeira M.M."/>
            <person name="Buck G.A."/>
        </authorList>
    </citation>
    <scope>NUCLEOTIDE SEQUENCE [LARGE SCALE GENOMIC DNA]</scope>
    <source>
        <strain evidence="1 2">025E</strain>
    </source>
</reference>
<evidence type="ECO:0000313" key="2">
    <source>
        <dbReference type="Proteomes" id="UP000284403"/>
    </source>
</evidence>
<dbReference type="GeneID" id="40313733"/>
<evidence type="ECO:0000313" key="1">
    <source>
        <dbReference type="EMBL" id="RNF27738.1"/>
    </source>
</evidence>
<gene>
    <name evidence="1" type="ORF">Tco025E_00122</name>
</gene>
<organism evidence="1 2">
    <name type="scientific">Trypanosoma conorhini</name>
    <dbReference type="NCBI Taxonomy" id="83891"/>
    <lineage>
        <taxon>Eukaryota</taxon>
        <taxon>Discoba</taxon>
        <taxon>Euglenozoa</taxon>
        <taxon>Kinetoplastea</taxon>
        <taxon>Metakinetoplastina</taxon>
        <taxon>Trypanosomatida</taxon>
        <taxon>Trypanosomatidae</taxon>
        <taxon>Trypanosoma</taxon>
    </lineage>
</organism>
<sequence>MLLPVDVVPAALQNTLLQSIPQPLILQLKGAKAHQQLFPLRVGGIANRSRFHGVHEGGLCLLNVAPHGGDARDHEGSCRPPNGVAKQLREFGVTVGDMAGPRRLI</sequence>
<keyword evidence="2" id="KW-1185">Reference proteome</keyword>
<name>A0A3R7SBM8_9TRYP</name>
<dbReference type="Proteomes" id="UP000284403">
    <property type="component" value="Unassembled WGS sequence"/>
</dbReference>
<dbReference type="EMBL" id="MKKU01000001">
    <property type="protein sequence ID" value="RNF27738.1"/>
    <property type="molecule type" value="Genomic_DNA"/>
</dbReference>